<evidence type="ECO:0000313" key="3">
    <source>
        <dbReference type="Proteomes" id="UP000008311"/>
    </source>
</evidence>
<feature type="compositionally biased region" description="Basic and acidic residues" evidence="1">
    <location>
        <begin position="1"/>
        <end position="46"/>
    </location>
</feature>
<feature type="compositionally biased region" description="Polar residues" evidence="1">
    <location>
        <begin position="140"/>
        <end position="152"/>
    </location>
</feature>
<keyword evidence="3" id="KW-1185">Reference proteome</keyword>
<organism evidence="2 3">
    <name type="scientific">Ricinus communis</name>
    <name type="common">Castor bean</name>
    <dbReference type="NCBI Taxonomy" id="3988"/>
    <lineage>
        <taxon>Eukaryota</taxon>
        <taxon>Viridiplantae</taxon>
        <taxon>Streptophyta</taxon>
        <taxon>Embryophyta</taxon>
        <taxon>Tracheophyta</taxon>
        <taxon>Spermatophyta</taxon>
        <taxon>Magnoliopsida</taxon>
        <taxon>eudicotyledons</taxon>
        <taxon>Gunneridae</taxon>
        <taxon>Pentapetalae</taxon>
        <taxon>rosids</taxon>
        <taxon>fabids</taxon>
        <taxon>Malpighiales</taxon>
        <taxon>Euphorbiaceae</taxon>
        <taxon>Acalyphoideae</taxon>
        <taxon>Acalypheae</taxon>
        <taxon>Ricinus</taxon>
    </lineage>
</organism>
<feature type="compositionally biased region" description="Basic and acidic residues" evidence="1">
    <location>
        <begin position="53"/>
        <end position="76"/>
    </location>
</feature>
<reference evidence="3" key="1">
    <citation type="journal article" date="2010" name="Nat. Biotechnol.">
        <title>Draft genome sequence of the oilseed species Ricinus communis.</title>
        <authorList>
            <person name="Chan A.P."/>
            <person name="Crabtree J."/>
            <person name="Zhao Q."/>
            <person name="Lorenzi H."/>
            <person name="Orvis J."/>
            <person name="Puiu D."/>
            <person name="Melake-Berhan A."/>
            <person name="Jones K.M."/>
            <person name="Redman J."/>
            <person name="Chen G."/>
            <person name="Cahoon E.B."/>
            <person name="Gedil M."/>
            <person name="Stanke M."/>
            <person name="Haas B.J."/>
            <person name="Wortman J.R."/>
            <person name="Fraser-Liggett C.M."/>
            <person name="Ravel J."/>
            <person name="Rabinowicz P.D."/>
        </authorList>
    </citation>
    <scope>NUCLEOTIDE SEQUENCE [LARGE SCALE GENOMIC DNA]</scope>
    <source>
        <strain evidence="3">cv. Hale</strain>
    </source>
</reference>
<name>B9TKS7_RICCO</name>
<dbReference type="EMBL" id="EQ985667">
    <property type="protein sequence ID" value="EEF23537.1"/>
    <property type="molecule type" value="Genomic_DNA"/>
</dbReference>
<sequence length="169" mass="19476">MADDGRIELPEQADRCPEAQETERGDDWRQDERCETKHLEDVRPGRDAPPQEPGKRQRDGNGDRGRADSQRDRMDQRQPPFRIVEDLPVPGERKALWREGQFLLLVDRDASDDDQRRGQEQRDKHEIEPAKHDHSAFSLRPTSSVRPTSASEIRTRNTAMAAANGMLDW</sequence>
<accession>B9TKS7</accession>
<protein>
    <submittedName>
        <fullName evidence="2">Uncharacterized protein</fullName>
    </submittedName>
</protein>
<feature type="region of interest" description="Disordered" evidence="1">
    <location>
        <begin position="1"/>
        <end position="89"/>
    </location>
</feature>
<gene>
    <name evidence="2" type="ORF">RCOM_1820930</name>
</gene>
<evidence type="ECO:0000256" key="1">
    <source>
        <dbReference type="SAM" id="MobiDB-lite"/>
    </source>
</evidence>
<proteinExistence type="predicted"/>
<dbReference type="AlphaFoldDB" id="B9TKS7"/>
<evidence type="ECO:0000313" key="2">
    <source>
        <dbReference type="EMBL" id="EEF23537.1"/>
    </source>
</evidence>
<dbReference type="Proteomes" id="UP000008311">
    <property type="component" value="Unassembled WGS sequence"/>
</dbReference>
<feature type="compositionally biased region" description="Basic and acidic residues" evidence="1">
    <location>
        <begin position="106"/>
        <end position="135"/>
    </location>
</feature>
<dbReference type="InParanoid" id="B9TKS7"/>
<feature type="region of interest" description="Disordered" evidence="1">
    <location>
        <begin position="106"/>
        <end position="152"/>
    </location>
</feature>